<dbReference type="PANTHER" id="PTHR30386:SF19">
    <property type="entry name" value="MULTIDRUG EXPORT PROTEIN EMRA-RELATED"/>
    <property type="match status" value="1"/>
</dbReference>
<dbReference type="Pfam" id="PF25917">
    <property type="entry name" value="BSH_RND"/>
    <property type="match status" value="1"/>
</dbReference>
<dbReference type="Pfam" id="PF25876">
    <property type="entry name" value="HH_MFP_RND"/>
    <property type="match status" value="1"/>
</dbReference>
<keyword evidence="3" id="KW-0472">Membrane</keyword>
<dbReference type="Proteomes" id="UP000007844">
    <property type="component" value="Chromosome"/>
</dbReference>
<dbReference type="STRING" id="690850.Desaf_1527"/>
<evidence type="ECO:0000256" key="3">
    <source>
        <dbReference type="SAM" id="Phobius"/>
    </source>
</evidence>
<dbReference type="PRINTS" id="PR01490">
    <property type="entry name" value="RTXTOXIND"/>
</dbReference>
<gene>
    <name evidence="6" type="ORF">Desaf_1527</name>
</gene>
<feature type="domain" description="Multidrug resistance protein MdtA-like barrel-sandwich hybrid" evidence="5">
    <location>
        <begin position="55"/>
        <end position="297"/>
    </location>
</feature>
<dbReference type="EMBL" id="CP003221">
    <property type="protein sequence ID" value="EGJ49864.1"/>
    <property type="molecule type" value="Genomic_DNA"/>
</dbReference>
<reference evidence="6 7" key="1">
    <citation type="journal article" date="2011" name="J. Bacteriol.">
        <title>Genome sequence of the mercury-methylating and pleomorphic Desulfovibrio africanus Strain Walvis Bay.</title>
        <authorList>
            <person name="Brown S.D."/>
            <person name="Wall J.D."/>
            <person name="Kucken A.M."/>
            <person name="Gilmour C.C."/>
            <person name="Podar M."/>
            <person name="Brandt C.C."/>
            <person name="Teshima H."/>
            <person name="Detter J.C."/>
            <person name="Han C.S."/>
            <person name="Land M.L."/>
            <person name="Lucas S."/>
            <person name="Han J."/>
            <person name="Pennacchio L."/>
            <person name="Nolan M."/>
            <person name="Pitluck S."/>
            <person name="Woyke T."/>
            <person name="Goodwin L."/>
            <person name="Palumbo A.V."/>
            <person name="Elias D.A."/>
        </authorList>
    </citation>
    <scope>NUCLEOTIDE SEQUENCE [LARGE SCALE GENOMIC DNA]</scope>
    <source>
        <strain evidence="6 7">Walvis Bay</strain>
    </source>
</reference>
<name>F3Z0P0_DESAF</name>
<protein>
    <submittedName>
        <fullName evidence="6">Secretion protein HlyD family protein</fullName>
    </submittedName>
</protein>
<evidence type="ECO:0000259" key="4">
    <source>
        <dbReference type="Pfam" id="PF25876"/>
    </source>
</evidence>
<organism evidence="6 7">
    <name type="scientific">Desulfocurvibacter africanus subsp. africanus str. Walvis Bay</name>
    <dbReference type="NCBI Taxonomy" id="690850"/>
    <lineage>
        <taxon>Bacteria</taxon>
        <taxon>Pseudomonadati</taxon>
        <taxon>Thermodesulfobacteriota</taxon>
        <taxon>Desulfovibrionia</taxon>
        <taxon>Desulfovibrionales</taxon>
        <taxon>Desulfovibrionaceae</taxon>
        <taxon>Desulfocurvibacter</taxon>
    </lineage>
</organism>
<feature type="coiled-coil region" evidence="2">
    <location>
        <begin position="92"/>
        <end position="165"/>
    </location>
</feature>
<dbReference type="InterPro" id="IPR050739">
    <property type="entry name" value="MFP"/>
</dbReference>
<dbReference type="Gene3D" id="2.40.30.170">
    <property type="match status" value="1"/>
</dbReference>
<dbReference type="GO" id="GO:0030313">
    <property type="term" value="C:cell envelope"/>
    <property type="evidence" value="ECO:0007669"/>
    <property type="project" value="UniProtKB-SubCell"/>
</dbReference>
<comment type="subcellular location">
    <subcellularLocation>
        <location evidence="1">Cell envelope</location>
    </subcellularLocation>
</comment>
<dbReference type="KEGG" id="daf:Desaf_1527"/>
<feature type="transmembrane region" description="Helical" evidence="3">
    <location>
        <begin position="17"/>
        <end position="35"/>
    </location>
</feature>
<dbReference type="PANTHER" id="PTHR30386">
    <property type="entry name" value="MEMBRANE FUSION SUBUNIT OF EMRAB-TOLC MULTIDRUG EFFLUX PUMP"/>
    <property type="match status" value="1"/>
</dbReference>
<keyword evidence="2" id="KW-0175">Coiled coil</keyword>
<evidence type="ECO:0000256" key="1">
    <source>
        <dbReference type="ARBA" id="ARBA00004196"/>
    </source>
</evidence>
<dbReference type="eggNOG" id="COG1566">
    <property type="taxonomic scope" value="Bacteria"/>
</dbReference>
<evidence type="ECO:0000313" key="6">
    <source>
        <dbReference type="EMBL" id="EGJ49864.1"/>
    </source>
</evidence>
<dbReference type="AlphaFoldDB" id="F3Z0P0"/>
<keyword evidence="3" id="KW-0812">Transmembrane</keyword>
<keyword evidence="3" id="KW-1133">Transmembrane helix</keyword>
<dbReference type="SUPFAM" id="SSF111369">
    <property type="entry name" value="HlyD-like secretion proteins"/>
    <property type="match status" value="3"/>
</dbReference>
<feature type="domain" description="Multidrug resistance protein MdtA-like alpha-helical hairpin" evidence="4">
    <location>
        <begin position="148"/>
        <end position="205"/>
    </location>
</feature>
<dbReference type="Gene3D" id="2.40.50.100">
    <property type="match status" value="1"/>
</dbReference>
<dbReference type="InterPro" id="IPR058625">
    <property type="entry name" value="MdtA-like_BSH"/>
</dbReference>
<evidence type="ECO:0000259" key="5">
    <source>
        <dbReference type="Pfam" id="PF25917"/>
    </source>
</evidence>
<evidence type="ECO:0000313" key="7">
    <source>
        <dbReference type="Proteomes" id="UP000007844"/>
    </source>
</evidence>
<evidence type="ECO:0000256" key="2">
    <source>
        <dbReference type="SAM" id="Coils"/>
    </source>
</evidence>
<keyword evidence="7" id="KW-1185">Reference proteome</keyword>
<dbReference type="RefSeq" id="WP_014259648.1">
    <property type="nucleotide sequence ID" value="NC_016629.1"/>
</dbReference>
<sequence>MAEQNGSKRALPVRKRIVFAAILAVALVAGGAWYMTGLGKQSTEDAFVDGRMYPISSRVPGYVTEVLVQDNQRVRAGEVLVRLDPTDYEVALAQARAELASAQAQLAAGQLNVPLEISQTSSRVSSLRAQIAGTNRQLAELAKAREAARQALLEAQAVLDKAKLDSMRYESLLASQVVSQSSLDDARTSVVTNQARVAAAQARLEAVDDQEATLRESRKRLEAEMELAGTGRDVADIRAREAEARAAQVTLAEAKLRQAELNLAYVQIKSPADGYVTRKAVEPGRMISAGQSLLTIVPLGQGDIWVTANFKETQLTHMQPGQRAWISVDTYPGAKIPCRVESIMAGTGSVFSLFPPENATGNYVKVVQRVPVKLAIDFAMAGELPQLRMGMSVIATILTKAE</sequence>
<accession>F3Z0P0</accession>
<dbReference type="HOGENOM" id="CLU_018816_15_1_7"/>
<dbReference type="InterPro" id="IPR058624">
    <property type="entry name" value="MdtA-like_HH"/>
</dbReference>
<proteinExistence type="predicted"/>
<dbReference type="Gene3D" id="1.10.287.470">
    <property type="entry name" value="Helix hairpin bin"/>
    <property type="match status" value="1"/>
</dbReference>